<dbReference type="Proteomes" id="UP000186955">
    <property type="component" value="Unassembled WGS sequence"/>
</dbReference>
<proteinExistence type="inferred from homology"/>
<dbReference type="GO" id="GO:0004806">
    <property type="term" value="F:triacylglycerol lipase activity"/>
    <property type="evidence" value="ECO:0007669"/>
    <property type="project" value="TreeGrafter"/>
</dbReference>
<dbReference type="GO" id="GO:0019433">
    <property type="term" value="P:triglyceride catabolic process"/>
    <property type="evidence" value="ECO:0007669"/>
    <property type="project" value="TreeGrafter"/>
</dbReference>
<protein>
    <submittedName>
        <fullName evidence="3">NADPH-dependent 1-acyldihydroxyacetone phosphate reductase</fullName>
    </submittedName>
</protein>
<dbReference type="InterPro" id="IPR036291">
    <property type="entry name" value="NAD(P)-bd_dom_sf"/>
</dbReference>
<dbReference type="GO" id="GO:0005783">
    <property type="term" value="C:endoplasmic reticulum"/>
    <property type="evidence" value="ECO:0007669"/>
    <property type="project" value="TreeGrafter"/>
</dbReference>
<dbReference type="SUPFAM" id="SSF51735">
    <property type="entry name" value="NAD(P)-binding Rossmann-fold domains"/>
    <property type="match status" value="1"/>
</dbReference>
<reference evidence="3 4" key="1">
    <citation type="submission" date="2016-10" db="EMBL/GenBank/DDBJ databases">
        <title>Genome sequence of the ascomycete fungus Penicillium subrubescens.</title>
        <authorList>
            <person name="De Vries R.P."/>
            <person name="Peng M."/>
            <person name="Dilokpimol A."/>
            <person name="Hilden K."/>
            <person name="Makela M.R."/>
            <person name="Grigoriev I."/>
            <person name="Riley R."/>
            <person name="Granchi Z."/>
        </authorList>
    </citation>
    <scope>NUCLEOTIDE SEQUENCE [LARGE SCALE GENOMIC DNA]</scope>
    <source>
        <strain evidence="3 4">CBS 132785</strain>
    </source>
</reference>
<dbReference type="PANTHER" id="PTHR44169:SF6">
    <property type="entry name" value="NADPH-DEPENDENT 1-ACYLDIHYDROXYACETONE PHOSPHATE REDUCTASE"/>
    <property type="match status" value="1"/>
</dbReference>
<evidence type="ECO:0000256" key="2">
    <source>
        <dbReference type="ARBA" id="ARBA00023002"/>
    </source>
</evidence>
<comment type="caution">
    <text evidence="3">The sequence shown here is derived from an EMBL/GenBank/DDBJ whole genome shotgun (WGS) entry which is preliminary data.</text>
</comment>
<keyword evidence="2" id="KW-0560">Oxidoreductase</keyword>
<dbReference type="InterPro" id="IPR002347">
    <property type="entry name" value="SDR_fam"/>
</dbReference>
<dbReference type="Pfam" id="PF00106">
    <property type="entry name" value="adh_short"/>
    <property type="match status" value="1"/>
</dbReference>
<organism evidence="3 4">
    <name type="scientific">Penicillium subrubescens</name>
    <dbReference type="NCBI Taxonomy" id="1316194"/>
    <lineage>
        <taxon>Eukaryota</taxon>
        <taxon>Fungi</taxon>
        <taxon>Dikarya</taxon>
        <taxon>Ascomycota</taxon>
        <taxon>Pezizomycotina</taxon>
        <taxon>Eurotiomycetes</taxon>
        <taxon>Eurotiomycetidae</taxon>
        <taxon>Eurotiales</taxon>
        <taxon>Aspergillaceae</taxon>
        <taxon>Penicillium</taxon>
    </lineage>
</organism>
<name>A0A1Q5T406_9EURO</name>
<dbReference type="GO" id="GO:0000140">
    <property type="term" value="F:acylglycerone-phosphate reductase (NADP+) activity"/>
    <property type="evidence" value="ECO:0007669"/>
    <property type="project" value="TreeGrafter"/>
</dbReference>
<evidence type="ECO:0000256" key="1">
    <source>
        <dbReference type="ARBA" id="ARBA00006484"/>
    </source>
</evidence>
<dbReference type="STRING" id="1316194.A0A1Q5T406"/>
<evidence type="ECO:0000313" key="3">
    <source>
        <dbReference type="EMBL" id="OKO94966.1"/>
    </source>
</evidence>
<dbReference type="AlphaFoldDB" id="A0A1Q5T406"/>
<dbReference type="PRINTS" id="PR00081">
    <property type="entry name" value="GDHRDH"/>
</dbReference>
<accession>A0A1Q5T406</accession>
<evidence type="ECO:0000313" key="4">
    <source>
        <dbReference type="Proteomes" id="UP000186955"/>
    </source>
</evidence>
<dbReference type="GO" id="GO:0005811">
    <property type="term" value="C:lipid droplet"/>
    <property type="evidence" value="ECO:0007669"/>
    <property type="project" value="TreeGrafter"/>
</dbReference>
<gene>
    <name evidence="3" type="ORF">PENSUB_11369</name>
</gene>
<dbReference type="GO" id="GO:0006654">
    <property type="term" value="P:phosphatidic acid biosynthetic process"/>
    <property type="evidence" value="ECO:0007669"/>
    <property type="project" value="TreeGrafter"/>
</dbReference>
<dbReference type="PANTHER" id="PTHR44169">
    <property type="entry name" value="NADPH-DEPENDENT 1-ACYLDIHYDROXYACETONE PHOSPHATE REDUCTASE"/>
    <property type="match status" value="1"/>
</dbReference>
<dbReference type="EMBL" id="MNBE01000708">
    <property type="protein sequence ID" value="OKO94966.1"/>
    <property type="molecule type" value="Genomic_DNA"/>
</dbReference>
<dbReference type="Gene3D" id="3.40.50.720">
    <property type="entry name" value="NAD(P)-binding Rossmann-like Domain"/>
    <property type="match status" value="1"/>
</dbReference>
<sequence>MASQTKTKYVLITGCSDNGIGSALAKSFHAKGLHIIATARNITKMQNLQSLPNITFLELDVTSPESITAAYTIVEKQTNGKLDYLVNNSGAGFVMPLLDSDIDMGKNMFEVNVWGVIRVTQVFAPLVVNAKGMIVNNVSTAACLGLPYQDRIGVFARGEQGHPEMEPEVYAEKVVGDVLGGTEGTIWRGAQSSIVRVAMGVIPSWLMVRTTSNL</sequence>
<keyword evidence="4" id="KW-1185">Reference proteome</keyword>
<comment type="similarity">
    <text evidence="1">Belongs to the short-chain dehydrogenases/reductases (SDR) family.</text>
</comment>